<evidence type="ECO:0000256" key="2">
    <source>
        <dbReference type="ARBA" id="ARBA00007424"/>
    </source>
</evidence>
<dbReference type="GO" id="GO:0000906">
    <property type="term" value="F:6,7-dimethyl-8-ribityllumazine synthase activity"/>
    <property type="evidence" value="ECO:0007669"/>
    <property type="project" value="UniProtKB-UniRule"/>
</dbReference>
<dbReference type="Proteomes" id="UP000886050">
    <property type="component" value="Unassembled WGS sequence"/>
</dbReference>
<name>A0A7V5LT96_UNCW3</name>
<gene>
    <name evidence="8" type="ORF">ENL43_01875</name>
</gene>
<dbReference type="InterPro" id="IPR034964">
    <property type="entry name" value="LS"/>
</dbReference>
<organism evidence="8">
    <name type="scientific">candidate division WOR-3 bacterium</name>
    <dbReference type="NCBI Taxonomy" id="2052148"/>
    <lineage>
        <taxon>Bacteria</taxon>
        <taxon>Bacteria division WOR-3</taxon>
    </lineage>
</organism>
<sequence>EEAKEELLQHGVDEKNIDVFRVPGSFEIPFIIKNILDSNRKYHGIIALAAIIRGETPHFDFVAGEVTRGIGRLVLEYGIPVTFGIITANTMDEAIDRAGGKVGNRGREAARTLLETLGIVEEL</sequence>
<proteinExistence type="inferred from homology"/>
<dbReference type="GO" id="GO:0009231">
    <property type="term" value="P:riboflavin biosynthetic process"/>
    <property type="evidence" value="ECO:0007669"/>
    <property type="project" value="UniProtKB-UniPathway"/>
</dbReference>
<reference evidence="8" key="1">
    <citation type="journal article" date="2020" name="mSystems">
        <title>Genome- and Community-Level Interaction Insights into Carbon Utilization and Element Cycling Functions of Hydrothermarchaeota in Hydrothermal Sediment.</title>
        <authorList>
            <person name="Zhou Z."/>
            <person name="Liu Y."/>
            <person name="Xu W."/>
            <person name="Pan J."/>
            <person name="Luo Z.H."/>
            <person name="Li M."/>
        </authorList>
    </citation>
    <scope>NUCLEOTIDE SEQUENCE [LARGE SCALE GENOMIC DNA]</scope>
    <source>
        <strain evidence="8">HyVt-96</strain>
    </source>
</reference>
<evidence type="ECO:0000313" key="8">
    <source>
        <dbReference type="EMBL" id="HHF53096.1"/>
    </source>
</evidence>
<dbReference type="EC" id="2.5.1.78" evidence="3 7"/>
<comment type="pathway">
    <text evidence="1">Cofactor biosynthesis; riboflavin biosynthesis; riboflavin from 2-hydroxy-3-oxobutyl phosphate and 5-amino-6-(D-ribitylamino)uracil: step 1/2.</text>
</comment>
<comment type="similarity">
    <text evidence="2">Belongs to the DMRL synthase family.</text>
</comment>
<dbReference type="CDD" id="cd09209">
    <property type="entry name" value="Lumazine_synthase-I"/>
    <property type="match status" value="1"/>
</dbReference>
<evidence type="ECO:0000256" key="7">
    <source>
        <dbReference type="NCBIfam" id="TIGR00114"/>
    </source>
</evidence>
<dbReference type="NCBIfam" id="TIGR00114">
    <property type="entry name" value="lumazine-synth"/>
    <property type="match status" value="1"/>
</dbReference>
<keyword evidence="4" id="KW-0686">Riboflavin biosynthesis</keyword>
<keyword evidence="5 8" id="KW-0808">Transferase</keyword>
<dbReference type="Gene3D" id="3.40.50.960">
    <property type="entry name" value="Lumazine/riboflavin synthase"/>
    <property type="match status" value="1"/>
</dbReference>
<dbReference type="GO" id="GO:0005829">
    <property type="term" value="C:cytosol"/>
    <property type="evidence" value="ECO:0007669"/>
    <property type="project" value="TreeGrafter"/>
</dbReference>
<feature type="non-terminal residue" evidence="8">
    <location>
        <position position="1"/>
    </location>
</feature>
<comment type="caution">
    <text evidence="8">The sequence shown here is derived from an EMBL/GenBank/DDBJ whole genome shotgun (WGS) entry which is preliminary data.</text>
</comment>
<dbReference type="EMBL" id="DRTX01000102">
    <property type="protein sequence ID" value="HHF53096.1"/>
    <property type="molecule type" value="Genomic_DNA"/>
</dbReference>
<protein>
    <recommendedName>
        <fullName evidence="3 7">6,7-dimethyl-8-ribityllumazine synthase</fullName>
        <ecNumber evidence="3 7">2.5.1.78</ecNumber>
    </recommendedName>
</protein>
<dbReference type="UniPathway" id="UPA00275">
    <property type="reaction ID" value="UER00404"/>
</dbReference>
<evidence type="ECO:0000256" key="6">
    <source>
        <dbReference type="ARBA" id="ARBA00048785"/>
    </source>
</evidence>
<evidence type="ECO:0000256" key="4">
    <source>
        <dbReference type="ARBA" id="ARBA00022619"/>
    </source>
</evidence>
<dbReference type="SUPFAM" id="SSF52121">
    <property type="entry name" value="Lumazine synthase"/>
    <property type="match status" value="1"/>
</dbReference>
<dbReference type="HAMAP" id="MF_00178">
    <property type="entry name" value="Lumazine_synth"/>
    <property type="match status" value="1"/>
</dbReference>
<accession>A0A7V5LT96</accession>
<evidence type="ECO:0000256" key="5">
    <source>
        <dbReference type="ARBA" id="ARBA00022679"/>
    </source>
</evidence>
<dbReference type="PANTHER" id="PTHR21058">
    <property type="entry name" value="6,7-DIMETHYL-8-RIBITYLLUMAZINE SYNTHASE DMRL SYNTHASE LUMAZINE SYNTHASE"/>
    <property type="match status" value="1"/>
</dbReference>
<evidence type="ECO:0000256" key="3">
    <source>
        <dbReference type="ARBA" id="ARBA00012664"/>
    </source>
</evidence>
<dbReference type="AlphaFoldDB" id="A0A7V5LT96"/>
<dbReference type="PANTHER" id="PTHR21058:SF0">
    <property type="entry name" value="6,7-DIMETHYL-8-RIBITYLLUMAZINE SYNTHASE"/>
    <property type="match status" value="1"/>
</dbReference>
<dbReference type="InterPro" id="IPR036467">
    <property type="entry name" value="LS/RS_sf"/>
</dbReference>
<dbReference type="Pfam" id="PF00885">
    <property type="entry name" value="DMRL_synthase"/>
    <property type="match status" value="1"/>
</dbReference>
<evidence type="ECO:0000256" key="1">
    <source>
        <dbReference type="ARBA" id="ARBA00004917"/>
    </source>
</evidence>
<dbReference type="GO" id="GO:0009349">
    <property type="term" value="C:riboflavin synthase complex"/>
    <property type="evidence" value="ECO:0007669"/>
    <property type="project" value="UniProtKB-UniRule"/>
</dbReference>
<dbReference type="InterPro" id="IPR002180">
    <property type="entry name" value="LS/RS"/>
</dbReference>
<comment type="catalytic activity">
    <reaction evidence="6">
        <text>(2S)-2-hydroxy-3-oxobutyl phosphate + 5-amino-6-(D-ribitylamino)uracil = 6,7-dimethyl-8-(1-D-ribityl)lumazine + phosphate + 2 H2O + H(+)</text>
        <dbReference type="Rhea" id="RHEA:26152"/>
        <dbReference type="ChEBI" id="CHEBI:15377"/>
        <dbReference type="ChEBI" id="CHEBI:15378"/>
        <dbReference type="ChEBI" id="CHEBI:15934"/>
        <dbReference type="ChEBI" id="CHEBI:43474"/>
        <dbReference type="ChEBI" id="CHEBI:58201"/>
        <dbReference type="ChEBI" id="CHEBI:58830"/>
        <dbReference type="EC" id="2.5.1.78"/>
    </reaction>
</comment>